<name>A0A6J4P235_9ACTN</name>
<gene>
    <name evidence="1" type="ORF">AVDCRST_MAG82-358</name>
</gene>
<reference evidence="1" key="1">
    <citation type="submission" date="2020-02" db="EMBL/GenBank/DDBJ databases">
        <authorList>
            <person name="Meier V. D."/>
        </authorList>
    </citation>
    <scope>NUCLEOTIDE SEQUENCE</scope>
    <source>
        <strain evidence="1">AVDCRST_MAG82</strain>
    </source>
</reference>
<dbReference type="EMBL" id="CADCVA010000050">
    <property type="protein sequence ID" value="CAA9403757.1"/>
    <property type="molecule type" value="Genomic_DNA"/>
</dbReference>
<accession>A0A6J4P235</accession>
<dbReference type="InterPro" id="IPR011008">
    <property type="entry name" value="Dimeric_a/b-barrel"/>
</dbReference>
<organism evidence="1">
    <name type="scientific">uncultured Rubrobacteraceae bacterium</name>
    <dbReference type="NCBI Taxonomy" id="349277"/>
    <lineage>
        <taxon>Bacteria</taxon>
        <taxon>Bacillati</taxon>
        <taxon>Actinomycetota</taxon>
        <taxon>Rubrobacteria</taxon>
        <taxon>Rubrobacterales</taxon>
        <taxon>Rubrobacteraceae</taxon>
        <taxon>environmental samples</taxon>
    </lineage>
</organism>
<dbReference type="AlphaFoldDB" id="A0A6J4P235"/>
<dbReference type="Gene3D" id="3.30.70.100">
    <property type="match status" value="1"/>
</dbReference>
<dbReference type="SUPFAM" id="SSF54909">
    <property type="entry name" value="Dimeric alpha+beta barrel"/>
    <property type="match status" value="1"/>
</dbReference>
<proteinExistence type="predicted"/>
<sequence>MRTSIVNFNLEGISEEDYRGQVETLAPAFASLPGLVSKTWLANRQTNTYGGVYVRRDREAMEDHKEGGIYKGPVASPYFGGVSIRDFAVLEGPTRVTRGLEEAASRAQPRIDHERGRG</sequence>
<dbReference type="InterPro" id="IPR014910">
    <property type="entry name" value="YdhR"/>
</dbReference>
<protein>
    <submittedName>
        <fullName evidence="1">Uncharacterized protein</fullName>
    </submittedName>
</protein>
<evidence type="ECO:0000313" key="1">
    <source>
        <dbReference type="EMBL" id="CAA9403757.1"/>
    </source>
</evidence>
<dbReference type="Pfam" id="PF08803">
    <property type="entry name" value="ydhR"/>
    <property type="match status" value="1"/>
</dbReference>